<dbReference type="NCBIfam" id="TIGR01620">
    <property type="entry name" value="hyp_HI0043"/>
    <property type="match status" value="1"/>
</dbReference>
<feature type="transmembrane region" description="Helical" evidence="9">
    <location>
        <begin position="60"/>
        <end position="81"/>
    </location>
</feature>
<keyword evidence="6 9" id="KW-1133">Transmembrane helix</keyword>
<dbReference type="STRING" id="1122125.GCA_000423185_06078"/>
<dbReference type="GO" id="GO:0005886">
    <property type="term" value="C:plasma membrane"/>
    <property type="evidence" value="ECO:0007669"/>
    <property type="project" value="UniProtKB-SubCell"/>
</dbReference>
<evidence type="ECO:0000256" key="5">
    <source>
        <dbReference type="ARBA" id="ARBA00022692"/>
    </source>
</evidence>
<evidence type="ECO:0008006" key="12">
    <source>
        <dbReference type="Google" id="ProtNLM"/>
    </source>
</evidence>
<gene>
    <name evidence="10" type="ORF">BWR60_16855</name>
</gene>
<dbReference type="PANTHER" id="PTHR39342:SF1">
    <property type="entry name" value="UPF0283 MEMBRANE PROTEIN YCJF"/>
    <property type="match status" value="1"/>
</dbReference>
<comment type="similarity">
    <text evidence="2">Belongs to the UPF0283 family.</text>
</comment>
<dbReference type="RefSeq" id="WP_088152188.1">
    <property type="nucleotide sequence ID" value="NZ_NHON01000030.1"/>
</dbReference>
<comment type="caution">
    <text evidence="10">The sequence shown here is derived from an EMBL/GenBank/DDBJ whole genome shotgun (WGS) entry which is preliminary data.</text>
</comment>
<organism evidence="10 11">
    <name type="scientific">Inquilinus limosus</name>
    <dbReference type="NCBI Taxonomy" id="171674"/>
    <lineage>
        <taxon>Bacteria</taxon>
        <taxon>Pseudomonadati</taxon>
        <taxon>Pseudomonadota</taxon>
        <taxon>Alphaproteobacteria</taxon>
        <taxon>Rhodospirillales</taxon>
        <taxon>Rhodospirillaceae</taxon>
        <taxon>Inquilinus</taxon>
    </lineage>
</organism>
<protein>
    <recommendedName>
        <fullName evidence="12">TIGR01620 family protein</fullName>
    </recommendedName>
</protein>
<evidence type="ECO:0000313" key="10">
    <source>
        <dbReference type="EMBL" id="OWJ65897.1"/>
    </source>
</evidence>
<dbReference type="PANTHER" id="PTHR39342">
    <property type="entry name" value="UPF0283 MEMBRANE PROTEIN YCJF"/>
    <property type="match status" value="1"/>
</dbReference>
<evidence type="ECO:0000256" key="2">
    <source>
        <dbReference type="ARBA" id="ARBA00008255"/>
    </source>
</evidence>
<dbReference type="Proteomes" id="UP000196655">
    <property type="component" value="Unassembled WGS sequence"/>
</dbReference>
<keyword evidence="7 9" id="KW-0472">Membrane</keyword>
<sequence length="341" mass="35928">MTRPPLILDQPPEPERETGRAPAVFALDQAEAVPVEDAPVPAAPDAVDPGLRRRRSPGSVALRFAFGALIGLVGLGIGLWVERLVTDLLSQGGPLQAVTLALLTVAGAGILVWAGWELLALRRLGRVEEIRSLGRAAAGGDAEAADAVIARFRRLHSDGPAADGLARLERERDELRDPAELIALLELHAQRPIDAACRAAIAATARRTALITTVTPFAIVDMVASGALNLRMIRRIAEIQGFRPGLFATLSLIRRVATTLLIAGGIEAANDYLGDFLGAGLLRAFGRRAGEGAINGILSVRIGVAAMKVCRPLPYLRDTPPGTMSLAKAIFGAEATPKGKD</sequence>
<evidence type="ECO:0000256" key="6">
    <source>
        <dbReference type="ARBA" id="ARBA00022989"/>
    </source>
</evidence>
<evidence type="ECO:0000256" key="8">
    <source>
        <dbReference type="SAM" id="MobiDB-lite"/>
    </source>
</evidence>
<reference evidence="11" key="1">
    <citation type="submission" date="2017-05" db="EMBL/GenBank/DDBJ databases">
        <authorList>
            <person name="Macchi M."/>
            <person name="Festa S."/>
            <person name="Coppotelli B.M."/>
            <person name="Morelli I.S."/>
        </authorList>
    </citation>
    <scope>NUCLEOTIDE SEQUENCE [LARGE SCALE GENOMIC DNA]</scope>
    <source>
        <strain evidence="11">I</strain>
    </source>
</reference>
<evidence type="ECO:0000256" key="7">
    <source>
        <dbReference type="ARBA" id="ARBA00023136"/>
    </source>
</evidence>
<accession>A0A211ZLE0</accession>
<feature type="transmembrane region" description="Helical" evidence="9">
    <location>
        <begin position="93"/>
        <end position="116"/>
    </location>
</feature>
<keyword evidence="11" id="KW-1185">Reference proteome</keyword>
<keyword evidence="3" id="KW-1003">Cell membrane</keyword>
<dbReference type="EMBL" id="NHON01000030">
    <property type="protein sequence ID" value="OWJ65897.1"/>
    <property type="molecule type" value="Genomic_DNA"/>
</dbReference>
<keyword evidence="4" id="KW-0997">Cell inner membrane</keyword>
<keyword evidence="5 9" id="KW-0812">Transmembrane</keyword>
<name>A0A211ZLE0_9PROT</name>
<evidence type="ECO:0000256" key="3">
    <source>
        <dbReference type="ARBA" id="ARBA00022475"/>
    </source>
</evidence>
<dbReference type="Pfam" id="PF05128">
    <property type="entry name" value="DUF697"/>
    <property type="match status" value="1"/>
</dbReference>
<evidence type="ECO:0000256" key="4">
    <source>
        <dbReference type="ARBA" id="ARBA00022519"/>
    </source>
</evidence>
<proteinExistence type="inferred from homology"/>
<dbReference type="AlphaFoldDB" id="A0A211ZLE0"/>
<evidence type="ECO:0000256" key="9">
    <source>
        <dbReference type="SAM" id="Phobius"/>
    </source>
</evidence>
<evidence type="ECO:0000256" key="1">
    <source>
        <dbReference type="ARBA" id="ARBA00004429"/>
    </source>
</evidence>
<dbReference type="InterPro" id="IPR006507">
    <property type="entry name" value="UPF0283"/>
</dbReference>
<dbReference type="InterPro" id="IPR021147">
    <property type="entry name" value="DUF697"/>
</dbReference>
<feature type="region of interest" description="Disordered" evidence="8">
    <location>
        <begin position="1"/>
        <end position="20"/>
    </location>
</feature>
<evidence type="ECO:0000313" key="11">
    <source>
        <dbReference type="Proteomes" id="UP000196655"/>
    </source>
</evidence>
<comment type="subcellular location">
    <subcellularLocation>
        <location evidence="1">Cell inner membrane</location>
        <topology evidence="1">Multi-pass membrane protein</topology>
    </subcellularLocation>
</comment>
<dbReference type="OrthoDB" id="9816060at2"/>